<evidence type="ECO:0000259" key="2">
    <source>
        <dbReference type="Pfam" id="PF26618"/>
    </source>
</evidence>
<accession>A0A7L9FH96</accession>
<dbReference type="PANTHER" id="PTHR34314">
    <property type="entry name" value="CRENARCHAEAL PROTEIN, PUTATIVE-RELATED"/>
    <property type="match status" value="1"/>
</dbReference>
<feature type="domain" description="DUF8196" evidence="2">
    <location>
        <begin position="113"/>
        <end position="221"/>
    </location>
</feature>
<dbReference type="GeneID" id="59148566"/>
<evidence type="ECO:0000313" key="3">
    <source>
        <dbReference type="EMBL" id="QOJ79198.1"/>
    </source>
</evidence>
<dbReference type="Pfam" id="PF26618">
    <property type="entry name" value="DUF8196"/>
    <property type="match status" value="1"/>
</dbReference>
<evidence type="ECO:0000313" key="4">
    <source>
        <dbReference type="Proteomes" id="UP000594121"/>
    </source>
</evidence>
<keyword evidence="4" id="KW-1185">Reference proteome</keyword>
<keyword evidence="1" id="KW-0175">Coiled coil</keyword>
<feature type="coiled-coil region" evidence="1">
    <location>
        <begin position="34"/>
        <end position="68"/>
    </location>
</feature>
<dbReference type="Proteomes" id="UP000594121">
    <property type="component" value="Chromosome"/>
</dbReference>
<proteinExistence type="predicted"/>
<protein>
    <recommendedName>
        <fullName evidence="2">DUF8196 domain-containing protein</fullName>
    </recommendedName>
</protein>
<dbReference type="AlphaFoldDB" id="A0A7L9FH96"/>
<dbReference type="InParanoid" id="A0A7L9FH96"/>
<dbReference type="RefSeq" id="WP_192819170.1">
    <property type="nucleotide sequence ID" value="NZ_CP062310.1"/>
</dbReference>
<sequence>MDTSVLSPEEKQRILRTLEVDTEFRYAVAGLIGVSETLKRLDRIEDEIRALREDFRALQRNFGTLREDFIALRKDFITLREDFNKMLGRIGKVEKRLGDVERTLERLAVTIEDEAQDAVASLLSKRSITVAVSSLRVDEKYEFDIYASTGDLTVVGEAKVRASPRTVDRLLRRVEEARKIKPEFFKGKVVPALYCLRFAGDVVEAQRRGVWLIVSGKELTSVF</sequence>
<name>A0A7L9FH96_9CREN</name>
<dbReference type="InterPro" id="IPR058509">
    <property type="entry name" value="DUF8196"/>
</dbReference>
<gene>
    <name evidence="3" type="ORF">IG193_01680</name>
</gene>
<reference evidence="3 4" key="1">
    <citation type="submission" date="2020-10" db="EMBL/GenBank/DDBJ databases">
        <title>Thermofilum lucidum 3507LT sp. nov. a novel member of Thermofilaceae family isolated from Chile hot spring, and proposal of description order Thermofilales.</title>
        <authorList>
            <person name="Zayulina K.S."/>
            <person name="Elcheninov A.G."/>
            <person name="Toshchakov S.V."/>
            <person name="Kublanov I.V."/>
        </authorList>
    </citation>
    <scope>NUCLEOTIDE SEQUENCE [LARGE SCALE GENOMIC DNA]</scope>
    <source>
        <strain evidence="3 4">3507LT</strain>
    </source>
</reference>
<organism evidence="3 4">
    <name type="scientific">Infirmifilum lucidum</name>
    <dbReference type="NCBI Taxonomy" id="2776706"/>
    <lineage>
        <taxon>Archaea</taxon>
        <taxon>Thermoproteota</taxon>
        <taxon>Thermoprotei</taxon>
        <taxon>Thermofilales</taxon>
        <taxon>Thermofilaceae</taxon>
        <taxon>Infirmifilum</taxon>
    </lineage>
</organism>
<dbReference type="PANTHER" id="PTHR34314:SF6">
    <property type="entry name" value="DUF3782 DOMAIN-CONTAINING PROTEIN"/>
    <property type="match status" value="1"/>
</dbReference>
<evidence type="ECO:0000256" key="1">
    <source>
        <dbReference type="SAM" id="Coils"/>
    </source>
</evidence>
<dbReference type="KEGG" id="thel:IG193_01680"/>
<dbReference type="SUPFAM" id="SSF57997">
    <property type="entry name" value="Tropomyosin"/>
    <property type="match status" value="1"/>
</dbReference>
<dbReference type="Gene3D" id="1.10.287.1490">
    <property type="match status" value="1"/>
</dbReference>
<dbReference type="EMBL" id="CP062310">
    <property type="protein sequence ID" value="QOJ79198.1"/>
    <property type="molecule type" value="Genomic_DNA"/>
</dbReference>